<sequence>MPFVGVQSGRENLFQPQPRVTVAVNDAAAWRLNPDHRQVYDKLSLALAAGLRAAPCGVDPIDCGVAPDARVFVKPVVNLAGMALNARSVPADRVPMEPGSFWCEHLIGEHLSSDCLVRDGEPLWFAHTRASRLKDRERPVYWDVGGELGDEESVLVDMIRRCLPGYTGLCNLEMIGGRPIEMHLRGSNGFFDLYGSEFIPAWVALVDGESFAPPPPVSGGLVISLFGTEPPSAEQIARVREADGRLQLDVHAPDRAAIVRCHDRRLGMRLVRELGLDG</sequence>
<protein>
    <recommendedName>
        <fullName evidence="3">ATP-grasp domain-containing protein</fullName>
    </recommendedName>
</protein>
<comment type="caution">
    <text evidence="1">The sequence shown here is derived from an EMBL/GenBank/DDBJ whole genome shotgun (WGS) entry which is preliminary data.</text>
</comment>
<accession>A0ABW4Y459</accession>
<reference evidence="2" key="1">
    <citation type="journal article" date="2019" name="Int. J. Syst. Evol. Microbiol.">
        <title>The Global Catalogue of Microorganisms (GCM) 10K type strain sequencing project: providing services to taxonomists for standard genome sequencing and annotation.</title>
        <authorList>
            <consortium name="The Broad Institute Genomics Platform"/>
            <consortium name="The Broad Institute Genome Sequencing Center for Infectious Disease"/>
            <person name="Wu L."/>
            <person name="Ma J."/>
        </authorList>
    </citation>
    <scope>NUCLEOTIDE SEQUENCE [LARGE SCALE GENOMIC DNA]</scope>
    <source>
        <strain evidence="2">KACC 12597</strain>
    </source>
</reference>
<name>A0ABW4Y459_9GAMM</name>
<evidence type="ECO:0000313" key="2">
    <source>
        <dbReference type="Proteomes" id="UP001597337"/>
    </source>
</evidence>
<gene>
    <name evidence="1" type="ORF">ACFSJC_01415</name>
</gene>
<evidence type="ECO:0000313" key="1">
    <source>
        <dbReference type="EMBL" id="MFD2110495.1"/>
    </source>
</evidence>
<dbReference type="EMBL" id="JBHUHX010000003">
    <property type="protein sequence ID" value="MFD2110495.1"/>
    <property type="molecule type" value="Genomic_DNA"/>
</dbReference>
<dbReference type="Proteomes" id="UP001597337">
    <property type="component" value="Unassembled WGS sequence"/>
</dbReference>
<organism evidence="1 2">
    <name type="scientific">Thiorhodococcus fuscus</name>
    <dbReference type="NCBI Taxonomy" id="527200"/>
    <lineage>
        <taxon>Bacteria</taxon>
        <taxon>Pseudomonadati</taxon>
        <taxon>Pseudomonadota</taxon>
        <taxon>Gammaproteobacteria</taxon>
        <taxon>Chromatiales</taxon>
        <taxon>Chromatiaceae</taxon>
        <taxon>Thiorhodococcus</taxon>
    </lineage>
</organism>
<proteinExistence type="predicted"/>
<evidence type="ECO:0008006" key="3">
    <source>
        <dbReference type="Google" id="ProtNLM"/>
    </source>
</evidence>
<keyword evidence="2" id="KW-1185">Reference proteome</keyword>
<dbReference type="RefSeq" id="WP_386022128.1">
    <property type="nucleotide sequence ID" value="NZ_JBHUHX010000003.1"/>
</dbReference>